<protein>
    <recommendedName>
        <fullName evidence="5">RRM domain-containing protein</fullName>
    </recommendedName>
</protein>
<reference evidence="6 7" key="1">
    <citation type="journal article" date="2014" name="Nat. Genet.">
        <title>Genome and transcriptome of the porcine whipworm Trichuris suis.</title>
        <authorList>
            <person name="Jex A.R."/>
            <person name="Nejsum P."/>
            <person name="Schwarz E.M."/>
            <person name="Hu L."/>
            <person name="Young N.D."/>
            <person name="Hall R.S."/>
            <person name="Korhonen P.K."/>
            <person name="Liao S."/>
            <person name="Thamsborg S."/>
            <person name="Xia J."/>
            <person name="Xu P."/>
            <person name="Wang S."/>
            <person name="Scheerlinck J.P."/>
            <person name="Hofmann A."/>
            <person name="Sternberg P.W."/>
            <person name="Wang J."/>
            <person name="Gasser R.B."/>
        </authorList>
    </citation>
    <scope>NUCLEOTIDE SEQUENCE [LARGE SCALE GENOMIC DNA]</scope>
    <source>
        <strain evidence="6">DCEP-RM93M</strain>
    </source>
</reference>
<evidence type="ECO:0000256" key="4">
    <source>
        <dbReference type="SAM" id="MobiDB-lite"/>
    </source>
</evidence>
<evidence type="ECO:0000256" key="3">
    <source>
        <dbReference type="PROSITE-ProRule" id="PRU00176"/>
    </source>
</evidence>
<proteinExistence type="predicted"/>
<dbReference type="SUPFAM" id="SSF54928">
    <property type="entry name" value="RNA-binding domain, RBD"/>
    <property type="match status" value="2"/>
</dbReference>
<feature type="domain" description="RRM" evidence="5">
    <location>
        <begin position="157"/>
        <end position="234"/>
    </location>
</feature>
<evidence type="ECO:0000256" key="1">
    <source>
        <dbReference type="ARBA" id="ARBA00004123"/>
    </source>
</evidence>
<dbReference type="InterPro" id="IPR000504">
    <property type="entry name" value="RRM_dom"/>
</dbReference>
<keyword evidence="3" id="KW-0694">RNA-binding</keyword>
<dbReference type="GO" id="GO:0000785">
    <property type="term" value="C:chromatin"/>
    <property type="evidence" value="ECO:0007669"/>
    <property type="project" value="TreeGrafter"/>
</dbReference>
<dbReference type="InterPro" id="IPR035979">
    <property type="entry name" value="RBD_domain_sf"/>
</dbReference>
<evidence type="ECO:0000313" key="7">
    <source>
        <dbReference type="Proteomes" id="UP000030764"/>
    </source>
</evidence>
<organism evidence="6 7">
    <name type="scientific">Trichuris suis</name>
    <name type="common">pig whipworm</name>
    <dbReference type="NCBI Taxonomy" id="68888"/>
    <lineage>
        <taxon>Eukaryota</taxon>
        <taxon>Metazoa</taxon>
        <taxon>Ecdysozoa</taxon>
        <taxon>Nematoda</taxon>
        <taxon>Enoplea</taxon>
        <taxon>Dorylaimia</taxon>
        <taxon>Trichinellida</taxon>
        <taxon>Trichuridae</taxon>
        <taxon>Trichuris</taxon>
    </lineage>
</organism>
<dbReference type="PANTHER" id="PTHR48033">
    <property type="entry name" value="RNA-BINDING (RRM/RBD/RNP MOTIFS) FAMILY PROTEIN"/>
    <property type="match status" value="1"/>
</dbReference>
<accession>A0A085LTM1</accession>
<feature type="compositionally biased region" description="Basic and acidic residues" evidence="4">
    <location>
        <begin position="34"/>
        <end position="46"/>
    </location>
</feature>
<keyword evidence="2" id="KW-0539">Nucleus</keyword>
<dbReference type="EMBL" id="KL363297">
    <property type="protein sequence ID" value="KFD48317.1"/>
    <property type="molecule type" value="Genomic_DNA"/>
</dbReference>
<evidence type="ECO:0000313" key="6">
    <source>
        <dbReference type="EMBL" id="KFD48317.1"/>
    </source>
</evidence>
<comment type="subcellular location">
    <subcellularLocation>
        <location evidence="1">Nucleus</location>
    </subcellularLocation>
</comment>
<keyword evidence="7" id="KW-1185">Reference proteome</keyword>
<evidence type="ECO:0000256" key="2">
    <source>
        <dbReference type="ARBA" id="ARBA00023242"/>
    </source>
</evidence>
<dbReference type="GO" id="GO:0003723">
    <property type="term" value="F:RNA binding"/>
    <property type="evidence" value="ECO:0007669"/>
    <property type="project" value="UniProtKB-UniRule"/>
</dbReference>
<name>A0A085LTM1_9BILA</name>
<dbReference type="Pfam" id="PF00076">
    <property type="entry name" value="RRM_1"/>
    <property type="match status" value="2"/>
</dbReference>
<gene>
    <name evidence="6" type="ORF">M513_10809</name>
</gene>
<dbReference type="PROSITE" id="PS50102">
    <property type="entry name" value="RRM"/>
    <property type="match status" value="2"/>
</dbReference>
<sequence>MSQDFVPEEVVVDKDRYGGNSELGGIDYGSNNRPDGRKTKNEERESSSAVQAPPRNLGLHLSGRHQPLLLLQRRSKKIFVGGITWDTENDDLIQYFSTFGTVANVQIKYDHYTRRSRGFAFVEFQDAEACQKALAKKEVDIKGKKVEIKPAKSRENKKVFVGGLPSDFPEDKLRSHFEQFGKVDEIEWPFDKFQNRRKNFAFVVFDDDEAAGRAAAAPKQRFGERTCDVKIAVPQFMRPQKPAPTFSPGWATAQYDGYNYNQYPGYGYGYYDDYFSSSYDYNAGGNAGSYGEYPAYAGMDNWNYGAAGAQAGQGNPAATGTQGTHVLPSGTAGRGGRGYYGNTGYGYGGQ</sequence>
<feature type="region of interest" description="Disordered" evidence="4">
    <location>
        <begin position="1"/>
        <end position="58"/>
    </location>
</feature>
<dbReference type="GO" id="GO:0010468">
    <property type="term" value="P:regulation of gene expression"/>
    <property type="evidence" value="ECO:0007669"/>
    <property type="project" value="TreeGrafter"/>
</dbReference>
<dbReference type="SMART" id="SM00360">
    <property type="entry name" value="RRM"/>
    <property type="match status" value="2"/>
</dbReference>
<feature type="domain" description="RRM" evidence="5">
    <location>
        <begin position="76"/>
        <end position="153"/>
    </location>
</feature>
<dbReference type="AlphaFoldDB" id="A0A085LTM1"/>
<dbReference type="PANTHER" id="PTHR48033:SF10">
    <property type="entry name" value="RNA-BINDING PROTEIN SQUID"/>
    <property type="match status" value="1"/>
</dbReference>
<dbReference type="GO" id="GO:0005654">
    <property type="term" value="C:nucleoplasm"/>
    <property type="evidence" value="ECO:0007669"/>
    <property type="project" value="TreeGrafter"/>
</dbReference>
<evidence type="ECO:0000259" key="5">
    <source>
        <dbReference type="PROSITE" id="PS50102"/>
    </source>
</evidence>
<dbReference type="InterPro" id="IPR012677">
    <property type="entry name" value="Nucleotide-bd_a/b_plait_sf"/>
</dbReference>
<dbReference type="Gene3D" id="3.30.70.330">
    <property type="match status" value="2"/>
</dbReference>
<dbReference type="Proteomes" id="UP000030764">
    <property type="component" value="Unassembled WGS sequence"/>
</dbReference>